<feature type="signal peptide" evidence="3">
    <location>
        <begin position="1"/>
        <end position="22"/>
    </location>
</feature>
<protein>
    <recommendedName>
        <fullName evidence="4">3-beta hydroxysteroid dehydrogenase/isomerase domain-containing protein</fullName>
    </recommendedName>
</protein>
<keyword evidence="2" id="KW-0560">Oxidoreductase</keyword>
<dbReference type="InterPro" id="IPR002225">
    <property type="entry name" value="3Beta_OHSteriod_DH/Estase"/>
</dbReference>
<sequence>MALLVPAVLLGLLVYYLRHVNQTMKAVPEEVNRASPHRWTEDEIERAYKKSIDDPVNVVKSLPPKQSRRYIVAQGWLGGWIVSHLLARGEHPSSIRILDLLAPTAEILAQGVGYVQTNITDETAVDAAFAQSWPAPATHYPLTVFHTAAIIRPQDRLKSFLHLLSKVNVDGTRNVLDAARKSGASCFISTSSGSVSLHQPNFFVAPWKSEPERMTQVLSDDAKLPKRHEEFFGNYAVTKIEAERLVRAADDPASNFRTGCIRPANGIYGIGSDAAMSITGNYLRQGGSPTWVRPIVHSFVNAENVSIAHLLYEQRLVEQSQPGTTAPDIGGQAFVVTDPNPAIAFGDIYTLLGKLSKTPVSFPTVEPILMLLLGYVIEFYSFIQHAYLPWLLPKITGDLAQVQPALFAITDVHVLADDTRARLPPHKGGLGYNPPLTTLDGMCKQLLDWNQKAGGDPSPVEQHPGPLMLTESGFDVKTVPPANKI</sequence>
<organism evidence="5 6">
    <name type="scientific">Penicillium chermesinum</name>
    <dbReference type="NCBI Taxonomy" id="63820"/>
    <lineage>
        <taxon>Eukaryota</taxon>
        <taxon>Fungi</taxon>
        <taxon>Dikarya</taxon>
        <taxon>Ascomycota</taxon>
        <taxon>Pezizomycotina</taxon>
        <taxon>Eurotiomycetes</taxon>
        <taxon>Eurotiomycetidae</taxon>
        <taxon>Eurotiales</taxon>
        <taxon>Aspergillaceae</taxon>
        <taxon>Penicillium</taxon>
    </lineage>
</organism>
<reference evidence="5" key="1">
    <citation type="submission" date="2022-11" db="EMBL/GenBank/DDBJ databases">
        <authorList>
            <person name="Petersen C."/>
        </authorList>
    </citation>
    <scope>NUCLEOTIDE SEQUENCE</scope>
    <source>
        <strain evidence="5">IBT 19713</strain>
    </source>
</reference>
<proteinExistence type="inferred from homology"/>
<evidence type="ECO:0000259" key="4">
    <source>
        <dbReference type="Pfam" id="PF01073"/>
    </source>
</evidence>
<name>A0A9W9N890_9EURO</name>
<gene>
    <name evidence="5" type="ORF">N7468_010763</name>
</gene>
<feature type="chain" id="PRO_5040975169" description="3-beta hydroxysteroid dehydrogenase/isomerase domain-containing protein" evidence="3">
    <location>
        <begin position="23"/>
        <end position="485"/>
    </location>
</feature>
<dbReference type="PANTHER" id="PTHR43245">
    <property type="entry name" value="BIFUNCTIONAL POLYMYXIN RESISTANCE PROTEIN ARNA"/>
    <property type="match status" value="1"/>
</dbReference>
<dbReference type="EMBL" id="JAPQKS010000009">
    <property type="protein sequence ID" value="KAJ5215084.1"/>
    <property type="molecule type" value="Genomic_DNA"/>
</dbReference>
<dbReference type="SUPFAM" id="SSF51735">
    <property type="entry name" value="NAD(P)-binding Rossmann-fold domains"/>
    <property type="match status" value="1"/>
</dbReference>
<dbReference type="GO" id="GO:0006694">
    <property type="term" value="P:steroid biosynthetic process"/>
    <property type="evidence" value="ECO:0007669"/>
    <property type="project" value="InterPro"/>
</dbReference>
<evidence type="ECO:0000256" key="3">
    <source>
        <dbReference type="SAM" id="SignalP"/>
    </source>
</evidence>
<evidence type="ECO:0000313" key="6">
    <source>
        <dbReference type="Proteomes" id="UP001150941"/>
    </source>
</evidence>
<evidence type="ECO:0000256" key="1">
    <source>
        <dbReference type="ARBA" id="ARBA00009219"/>
    </source>
</evidence>
<dbReference type="InterPro" id="IPR050177">
    <property type="entry name" value="Lipid_A_modif_metabolic_enz"/>
</dbReference>
<dbReference type="OrthoDB" id="10058185at2759"/>
<dbReference type="AlphaFoldDB" id="A0A9W9N890"/>
<dbReference type="GO" id="GO:0016616">
    <property type="term" value="F:oxidoreductase activity, acting on the CH-OH group of donors, NAD or NADP as acceptor"/>
    <property type="evidence" value="ECO:0007669"/>
    <property type="project" value="InterPro"/>
</dbReference>
<accession>A0A9W9N890</accession>
<keyword evidence="6" id="KW-1185">Reference proteome</keyword>
<comment type="caution">
    <text evidence="5">The sequence shown here is derived from an EMBL/GenBank/DDBJ whole genome shotgun (WGS) entry which is preliminary data.</text>
</comment>
<reference evidence="5" key="2">
    <citation type="journal article" date="2023" name="IMA Fungus">
        <title>Comparative genomic study of the Penicillium genus elucidates a diverse pangenome and 15 lateral gene transfer events.</title>
        <authorList>
            <person name="Petersen C."/>
            <person name="Sorensen T."/>
            <person name="Nielsen M.R."/>
            <person name="Sondergaard T.E."/>
            <person name="Sorensen J.L."/>
            <person name="Fitzpatrick D.A."/>
            <person name="Frisvad J.C."/>
            <person name="Nielsen K.L."/>
        </authorList>
    </citation>
    <scope>NUCLEOTIDE SEQUENCE</scope>
    <source>
        <strain evidence="5">IBT 19713</strain>
    </source>
</reference>
<dbReference type="Gene3D" id="3.40.50.720">
    <property type="entry name" value="NAD(P)-binding Rossmann-like Domain"/>
    <property type="match status" value="1"/>
</dbReference>
<evidence type="ECO:0000256" key="2">
    <source>
        <dbReference type="ARBA" id="ARBA00023002"/>
    </source>
</evidence>
<feature type="domain" description="3-beta hydroxysteroid dehydrogenase/isomerase" evidence="4">
    <location>
        <begin position="73"/>
        <end position="352"/>
    </location>
</feature>
<dbReference type="GeneID" id="83207362"/>
<dbReference type="PANTHER" id="PTHR43245:SF51">
    <property type="entry name" value="SHORT CHAIN DEHYDROGENASE_REDUCTASE FAMILY 42E, MEMBER 2"/>
    <property type="match status" value="1"/>
</dbReference>
<evidence type="ECO:0000313" key="5">
    <source>
        <dbReference type="EMBL" id="KAJ5215084.1"/>
    </source>
</evidence>
<dbReference type="RefSeq" id="XP_058325581.1">
    <property type="nucleotide sequence ID" value="XM_058480058.1"/>
</dbReference>
<keyword evidence="3" id="KW-0732">Signal</keyword>
<comment type="similarity">
    <text evidence="1">Belongs to the 3-beta-HSD family.</text>
</comment>
<dbReference type="Pfam" id="PF01073">
    <property type="entry name" value="3Beta_HSD"/>
    <property type="match status" value="1"/>
</dbReference>
<dbReference type="Proteomes" id="UP001150941">
    <property type="component" value="Unassembled WGS sequence"/>
</dbReference>
<dbReference type="InterPro" id="IPR036291">
    <property type="entry name" value="NAD(P)-bd_dom_sf"/>
</dbReference>